<feature type="signal peptide" evidence="11">
    <location>
        <begin position="1"/>
        <end position="24"/>
    </location>
</feature>
<evidence type="ECO:0000256" key="5">
    <source>
        <dbReference type="ARBA" id="ARBA00022683"/>
    </source>
</evidence>
<name>A0A921F8A0_9LACO</name>
<feature type="transmembrane region" description="Helical" evidence="10">
    <location>
        <begin position="111"/>
        <end position="134"/>
    </location>
</feature>
<keyword evidence="6 10" id="KW-0812">Transmembrane</keyword>
<keyword evidence="8 10" id="KW-0472">Membrane</keyword>
<evidence type="ECO:0000256" key="9">
    <source>
        <dbReference type="SAM" id="MobiDB-lite"/>
    </source>
</evidence>
<protein>
    <submittedName>
        <fullName evidence="12">PTS sugar transporter subunit IIC</fullName>
    </submittedName>
</protein>
<keyword evidence="7 10" id="KW-1133">Transmembrane helix</keyword>
<evidence type="ECO:0000313" key="12">
    <source>
        <dbReference type="EMBL" id="HJE96452.1"/>
    </source>
</evidence>
<feature type="transmembrane region" description="Helical" evidence="10">
    <location>
        <begin position="227"/>
        <end position="256"/>
    </location>
</feature>
<organism evidence="12 13">
    <name type="scientific">Ligilactobacillus acidipiscis</name>
    <dbReference type="NCBI Taxonomy" id="89059"/>
    <lineage>
        <taxon>Bacteria</taxon>
        <taxon>Bacillati</taxon>
        <taxon>Bacillota</taxon>
        <taxon>Bacilli</taxon>
        <taxon>Lactobacillales</taxon>
        <taxon>Lactobacillaceae</taxon>
        <taxon>Ligilactobacillus</taxon>
    </lineage>
</organism>
<reference evidence="12" key="2">
    <citation type="submission" date="2021-09" db="EMBL/GenBank/DDBJ databases">
        <authorList>
            <person name="Gilroy R."/>
        </authorList>
    </citation>
    <scope>NUCLEOTIDE SEQUENCE</scope>
    <source>
        <strain evidence="12">CHK174-6876</strain>
    </source>
</reference>
<feature type="chain" id="PRO_5039183191" evidence="11">
    <location>
        <begin position="25"/>
        <end position="291"/>
    </location>
</feature>
<dbReference type="AlphaFoldDB" id="A0A921F8A0"/>
<feature type="compositionally biased region" description="Acidic residues" evidence="9">
    <location>
        <begin position="278"/>
        <end position="291"/>
    </location>
</feature>
<feature type="transmembrane region" description="Helical" evidence="10">
    <location>
        <begin position="80"/>
        <end position="99"/>
    </location>
</feature>
<feature type="region of interest" description="Disordered" evidence="9">
    <location>
        <begin position="263"/>
        <end position="291"/>
    </location>
</feature>
<keyword evidence="2" id="KW-0813">Transport</keyword>
<dbReference type="Pfam" id="PF03609">
    <property type="entry name" value="EII-Sor"/>
    <property type="match status" value="1"/>
</dbReference>
<evidence type="ECO:0000256" key="7">
    <source>
        <dbReference type="ARBA" id="ARBA00022989"/>
    </source>
</evidence>
<comment type="caution">
    <text evidence="12">The sequence shown here is derived from an EMBL/GenBank/DDBJ whole genome shotgun (WGS) entry which is preliminary data.</text>
</comment>
<evidence type="ECO:0000256" key="1">
    <source>
        <dbReference type="ARBA" id="ARBA00004651"/>
    </source>
</evidence>
<dbReference type="EMBL" id="DYXG01000021">
    <property type="protein sequence ID" value="HJE96452.1"/>
    <property type="molecule type" value="Genomic_DNA"/>
</dbReference>
<feature type="transmembrane region" description="Helical" evidence="10">
    <location>
        <begin position="48"/>
        <end position="68"/>
    </location>
</feature>
<gene>
    <name evidence="12" type="ORF">K8V00_02420</name>
</gene>
<evidence type="ECO:0000256" key="2">
    <source>
        <dbReference type="ARBA" id="ARBA00022448"/>
    </source>
</evidence>
<dbReference type="GO" id="GO:0005886">
    <property type="term" value="C:plasma membrane"/>
    <property type="evidence" value="ECO:0007669"/>
    <property type="project" value="UniProtKB-SubCell"/>
</dbReference>
<dbReference type="PROSITE" id="PS51106">
    <property type="entry name" value="PTS_EIIC_TYPE_4"/>
    <property type="match status" value="1"/>
</dbReference>
<sequence length="291" mass="30676">MTINWFQAAILGLFACLCSNSCMAGQAVGNYTIGRPLVGGLVCGIVLGDMKLGIACGVAMQLVYIALVTPGGTVSADVRAISYIGIPLAMVAISSQGLNPVGGSAANLAKSVGTLVGTVGTVLYYSVATLNLVWQSFGWKDVKSGKLDKLYSVNFGWPWISHAIFSFLPTMLMTYYGASAVTALRSTLPMDGIAMKTLFTVGGMLPCVGIAILLRQIIDKMIDFVPFFVGFTLAASLHLNLVSITVISLMFAIIMYEIKMNGGSGTQRASTAGGGSAEDYDDDDEEEEEDI</sequence>
<feature type="transmembrane region" description="Helical" evidence="10">
    <location>
        <begin position="155"/>
        <end position="178"/>
    </location>
</feature>
<comment type="subcellular location">
    <subcellularLocation>
        <location evidence="1">Cell membrane</location>
        <topology evidence="1">Multi-pass membrane protein</topology>
    </subcellularLocation>
</comment>
<dbReference type="GO" id="GO:0009401">
    <property type="term" value="P:phosphoenolpyruvate-dependent sugar phosphotransferase system"/>
    <property type="evidence" value="ECO:0007669"/>
    <property type="project" value="UniProtKB-KW"/>
</dbReference>
<keyword evidence="11" id="KW-0732">Signal</keyword>
<reference evidence="12" key="1">
    <citation type="journal article" date="2021" name="PeerJ">
        <title>Extensive microbial diversity within the chicken gut microbiome revealed by metagenomics and culture.</title>
        <authorList>
            <person name="Gilroy R."/>
            <person name="Ravi A."/>
            <person name="Getino M."/>
            <person name="Pursley I."/>
            <person name="Horton D.L."/>
            <person name="Alikhan N.F."/>
            <person name="Baker D."/>
            <person name="Gharbi K."/>
            <person name="Hall N."/>
            <person name="Watson M."/>
            <person name="Adriaenssens E.M."/>
            <person name="Foster-Nyarko E."/>
            <person name="Jarju S."/>
            <person name="Secka A."/>
            <person name="Antonio M."/>
            <person name="Oren A."/>
            <person name="Chaudhuri R.R."/>
            <person name="La Ragione R."/>
            <person name="Hildebrand F."/>
            <person name="Pallen M.J."/>
        </authorList>
    </citation>
    <scope>NUCLEOTIDE SEQUENCE</scope>
    <source>
        <strain evidence="12">CHK174-6876</strain>
    </source>
</reference>
<evidence type="ECO:0000256" key="8">
    <source>
        <dbReference type="ARBA" id="ARBA00023136"/>
    </source>
</evidence>
<accession>A0A921F8A0</accession>
<keyword evidence="5" id="KW-0598">Phosphotransferase system</keyword>
<evidence type="ECO:0000256" key="10">
    <source>
        <dbReference type="SAM" id="Phobius"/>
    </source>
</evidence>
<keyword evidence="3" id="KW-1003">Cell membrane</keyword>
<evidence type="ECO:0000256" key="11">
    <source>
        <dbReference type="SAM" id="SignalP"/>
    </source>
</evidence>
<evidence type="ECO:0000313" key="13">
    <source>
        <dbReference type="Proteomes" id="UP000707535"/>
    </source>
</evidence>
<evidence type="ECO:0000256" key="4">
    <source>
        <dbReference type="ARBA" id="ARBA00022597"/>
    </source>
</evidence>
<keyword evidence="4 12" id="KW-0762">Sugar transport</keyword>
<evidence type="ECO:0000256" key="3">
    <source>
        <dbReference type="ARBA" id="ARBA00022475"/>
    </source>
</evidence>
<dbReference type="InterPro" id="IPR004700">
    <property type="entry name" value="PTS_IIC_man"/>
</dbReference>
<evidence type="ECO:0000256" key="6">
    <source>
        <dbReference type="ARBA" id="ARBA00022692"/>
    </source>
</evidence>
<dbReference type="Proteomes" id="UP000707535">
    <property type="component" value="Unassembled WGS sequence"/>
</dbReference>
<feature type="transmembrane region" description="Helical" evidence="10">
    <location>
        <begin position="198"/>
        <end position="215"/>
    </location>
</feature>
<proteinExistence type="predicted"/>